<evidence type="ECO:0000256" key="1">
    <source>
        <dbReference type="SAM" id="MobiDB-lite"/>
    </source>
</evidence>
<proteinExistence type="predicted"/>
<dbReference type="EMBL" id="BLXT01007177">
    <property type="protein sequence ID" value="GFO37162.1"/>
    <property type="molecule type" value="Genomic_DNA"/>
</dbReference>
<dbReference type="AlphaFoldDB" id="A0AAV4CYY6"/>
<feature type="region of interest" description="Disordered" evidence="1">
    <location>
        <begin position="46"/>
        <end position="77"/>
    </location>
</feature>
<feature type="chain" id="PRO_5043629622" evidence="2">
    <location>
        <begin position="22"/>
        <end position="215"/>
    </location>
</feature>
<evidence type="ECO:0000313" key="4">
    <source>
        <dbReference type="Proteomes" id="UP000735302"/>
    </source>
</evidence>
<accession>A0AAV4CYY6</accession>
<protein>
    <submittedName>
        <fullName evidence="3">Uncharacterized protein</fullName>
    </submittedName>
</protein>
<dbReference type="Proteomes" id="UP000735302">
    <property type="component" value="Unassembled WGS sequence"/>
</dbReference>
<gene>
    <name evidence="3" type="ORF">PoB_006366700</name>
</gene>
<reference evidence="3 4" key="1">
    <citation type="journal article" date="2021" name="Elife">
        <title>Chloroplast acquisition without the gene transfer in kleptoplastic sea slugs, Plakobranchus ocellatus.</title>
        <authorList>
            <person name="Maeda T."/>
            <person name="Takahashi S."/>
            <person name="Yoshida T."/>
            <person name="Shimamura S."/>
            <person name="Takaki Y."/>
            <person name="Nagai Y."/>
            <person name="Toyoda A."/>
            <person name="Suzuki Y."/>
            <person name="Arimoto A."/>
            <person name="Ishii H."/>
            <person name="Satoh N."/>
            <person name="Nishiyama T."/>
            <person name="Hasebe M."/>
            <person name="Maruyama T."/>
            <person name="Minagawa J."/>
            <person name="Obokata J."/>
            <person name="Shigenobu S."/>
        </authorList>
    </citation>
    <scope>NUCLEOTIDE SEQUENCE [LARGE SCALE GENOMIC DNA]</scope>
</reference>
<keyword evidence="2" id="KW-0732">Signal</keyword>
<evidence type="ECO:0000256" key="2">
    <source>
        <dbReference type="SAM" id="SignalP"/>
    </source>
</evidence>
<keyword evidence="4" id="KW-1185">Reference proteome</keyword>
<comment type="caution">
    <text evidence="3">The sequence shown here is derived from an EMBL/GenBank/DDBJ whole genome shotgun (WGS) entry which is preliminary data.</text>
</comment>
<evidence type="ECO:0000313" key="3">
    <source>
        <dbReference type="EMBL" id="GFO37162.1"/>
    </source>
</evidence>
<organism evidence="3 4">
    <name type="scientific">Plakobranchus ocellatus</name>
    <dbReference type="NCBI Taxonomy" id="259542"/>
    <lineage>
        <taxon>Eukaryota</taxon>
        <taxon>Metazoa</taxon>
        <taxon>Spiralia</taxon>
        <taxon>Lophotrochozoa</taxon>
        <taxon>Mollusca</taxon>
        <taxon>Gastropoda</taxon>
        <taxon>Heterobranchia</taxon>
        <taxon>Euthyneura</taxon>
        <taxon>Panpulmonata</taxon>
        <taxon>Sacoglossa</taxon>
        <taxon>Placobranchoidea</taxon>
        <taxon>Plakobranchidae</taxon>
        <taxon>Plakobranchus</taxon>
    </lineage>
</organism>
<feature type="signal peptide" evidence="2">
    <location>
        <begin position="1"/>
        <end position="21"/>
    </location>
</feature>
<sequence length="215" mass="23512">MISRVSFSPDLSLALAVAVSAVPSGRQTGGVMSSSHFNMAVTTPEDTRLKDSGASSNTVSSSASNSSSTSSSSVQPRNIRELLWEERAKTLRELISNYRLPLAVKLKSGDISSLLCTGQQKHNENNNENGVSHSFIHSPQFSSGQESGFPGVKDADISTKGCREEEAVLQIHETRRRKIILARKMTWEKRQNDYVVTGEQVEIPASFKGRPYVRG</sequence>
<name>A0AAV4CYY6_9GAST</name>
<feature type="compositionally biased region" description="Low complexity" evidence="1">
    <location>
        <begin position="54"/>
        <end position="74"/>
    </location>
</feature>